<evidence type="ECO:0000313" key="2">
    <source>
        <dbReference type="EMBL" id="MBB6356952.1"/>
    </source>
</evidence>
<reference evidence="2 3" key="1">
    <citation type="submission" date="2020-08" db="EMBL/GenBank/DDBJ databases">
        <title>Genomic Encyclopedia of Type Strains, Phase IV (KMG-IV): sequencing the most valuable type-strain genomes for metagenomic binning, comparative biology and taxonomic classification.</title>
        <authorList>
            <person name="Goeker M."/>
        </authorList>
    </citation>
    <scope>NUCLEOTIDE SEQUENCE [LARGE SCALE GENOMIC DNA]</scope>
    <source>
        <strain evidence="2 3">DSM 7051</strain>
    </source>
</reference>
<sequence length="383" mass="40639">MATDNGFMDMLNGVNGLPFAPAPGLSSPSQGLLGILSNLFRGPQNTGQFAQTPGNGPGLGPNSFPPPPGLRAQTPKSGFSRFLDTDIALPVAGALLGNQGNAANLGNAFSAAAPAIKRNKTLEYLQQNDPELAKLVGLGLEPRDALGLLLDKRKAQKPNLINAGDGRLYNADTSEWITAPNAGMDDYSQRQRAAEQYGLTPDDPRYQSFLLTGKMPREDAQPLTATDKKAILEADEMVQVTDTAMPLLDRALELNNQAYSGPMAGTRGYISGTFGSDAGQATMEYDNLVQQQALATLKATFGAAPTEGERKILLEIAGSSSQPPEVRRGILERAKQAVARRQQFYRERATEMRGGSFYKPGGGVSGQGGGNRTGTGVQWSVEP</sequence>
<dbReference type="AlphaFoldDB" id="A0A7X0KN98"/>
<dbReference type="EMBL" id="JACHOU010000018">
    <property type="protein sequence ID" value="MBB6356952.1"/>
    <property type="molecule type" value="Genomic_DNA"/>
</dbReference>
<name>A0A7X0KN98_9HYPH</name>
<dbReference type="Proteomes" id="UP000536262">
    <property type="component" value="Unassembled WGS sequence"/>
</dbReference>
<feature type="compositionally biased region" description="Low complexity" evidence="1">
    <location>
        <begin position="374"/>
        <end position="383"/>
    </location>
</feature>
<evidence type="ECO:0000256" key="1">
    <source>
        <dbReference type="SAM" id="MobiDB-lite"/>
    </source>
</evidence>
<feature type="region of interest" description="Disordered" evidence="1">
    <location>
        <begin position="351"/>
        <end position="383"/>
    </location>
</feature>
<feature type="region of interest" description="Disordered" evidence="1">
    <location>
        <begin position="44"/>
        <end position="68"/>
    </location>
</feature>
<proteinExistence type="predicted"/>
<dbReference type="RefSeq" id="WP_184701493.1">
    <property type="nucleotide sequence ID" value="NZ_BAABEG010000001.1"/>
</dbReference>
<comment type="caution">
    <text evidence="2">The sequence shown here is derived from an EMBL/GenBank/DDBJ whole genome shotgun (WGS) entry which is preliminary data.</text>
</comment>
<keyword evidence="3" id="KW-1185">Reference proteome</keyword>
<feature type="compositionally biased region" description="Gly residues" evidence="1">
    <location>
        <begin position="360"/>
        <end position="373"/>
    </location>
</feature>
<evidence type="ECO:0000313" key="3">
    <source>
        <dbReference type="Proteomes" id="UP000536262"/>
    </source>
</evidence>
<organism evidence="2 3">
    <name type="scientific">Aminobacter aganoensis</name>
    <dbReference type="NCBI Taxonomy" id="83264"/>
    <lineage>
        <taxon>Bacteria</taxon>
        <taxon>Pseudomonadati</taxon>
        <taxon>Pseudomonadota</taxon>
        <taxon>Alphaproteobacteria</taxon>
        <taxon>Hyphomicrobiales</taxon>
        <taxon>Phyllobacteriaceae</taxon>
        <taxon>Aminobacter</taxon>
    </lineage>
</organism>
<accession>A0A7X0KN98</accession>
<protein>
    <submittedName>
        <fullName evidence="2">Uncharacterized protein</fullName>
    </submittedName>
</protein>
<gene>
    <name evidence="2" type="ORF">GGR00_004770</name>
</gene>